<dbReference type="Pfam" id="PF01546">
    <property type="entry name" value="Peptidase_M20"/>
    <property type="match status" value="1"/>
</dbReference>
<gene>
    <name evidence="3" type="ORF">BZJ21_10980</name>
</gene>
<dbReference type="EMBL" id="MUFR01000030">
    <property type="protein sequence ID" value="OOF33427.1"/>
    <property type="molecule type" value="Genomic_DNA"/>
</dbReference>
<dbReference type="PIRSF" id="PIRSF005962">
    <property type="entry name" value="Pept_M20D_amidohydro"/>
    <property type="match status" value="1"/>
</dbReference>
<dbReference type="PANTHER" id="PTHR11014">
    <property type="entry name" value="PEPTIDASE M20 FAMILY MEMBER"/>
    <property type="match status" value="1"/>
</dbReference>
<keyword evidence="4" id="KW-1185">Reference proteome</keyword>
<dbReference type="Gene3D" id="3.30.70.360">
    <property type="match status" value="1"/>
</dbReference>
<evidence type="ECO:0000259" key="2">
    <source>
        <dbReference type="Pfam" id="PF07687"/>
    </source>
</evidence>
<proteinExistence type="predicted"/>
<evidence type="ECO:0000313" key="4">
    <source>
        <dbReference type="Proteomes" id="UP000189431"/>
    </source>
</evidence>
<dbReference type="SUPFAM" id="SSF53187">
    <property type="entry name" value="Zn-dependent exopeptidases"/>
    <property type="match status" value="1"/>
</dbReference>
<evidence type="ECO:0000256" key="1">
    <source>
        <dbReference type="ARBA" id="ARBA00022801"/>
    </source>
</evidence>
<protein>
    <submittedName>
        <fullName evidence="3">Peptidase M20</fullName>
    </submittedName>
</protein>
<evidence type="ECO:0000313" key="3">
    <source>
        <dbReference type="EMBL" id="OOF33427.1"/>
    </source>
</evidence>
<comment type="caution">
    <text evidence="3">The sequence shown here is derived from an EMBL/GenBank/DDBJ whole genome shotgun (WGS) entry which is preliminary data.</text>
</comment>
<dbReference type="NCBIfam" id="TIGR01891">
    <property type="entry name" value="amidohydrolases"/>
    <property type="match status" value="1"/>
</dbReference>
<dbReference type="RefSeq" id="WP_077669788.1">
    <property type="nucleotide sequence ID" value="NZ_MUFR01000030.1"/>
</dbReference>
<dbReference type="InterPro" id="IPR017439">
    <property type="entry name" value="Amidohydrolase"/>
</dbReference>
<dbReference type="InterPro" id="IPR002933">
    <property type="entry name" value="Peptidase_M20"/>
</dbReference>
<dbReference type="InterPro" id="IPR011650">
    <property type="entry name" value="Peptidase_M20_dimer"/>
</dbReference>
<accession>A0ABX3KP82</accession>
<keyword evidence="1" id="KW-0378">Hydrolase</keyword>
<dbReference type="PANTHER" id="PTHR11014:SF169">
    <property type="entry name" value="CLAN MH, FAMILY M20, PEPTIDASE T-LIKE METALLOPEPTIDASE"/>
    <property type="match status" value="1"/>
</dbReference>
<dbReference type="Gene3D" id="3.40.630.10">
    <property type="entry name" value="Zn peptidases"/>
    <property type="match status" value="1"/>
</dbReference>
<dbReference type="Proteomes" id="UP000189431">
    <property type="component" value="Unassembled WGS sequence"/>
</dbReference>
<reference evidence="4" key="1">
    <citation type="submission" date="2017-01" db="EMBL/GenBank/DDBJ databases">
        <title>Draft genome of the species Salinivibrio costicola subsp. alcaliphilus.</title>
        <authorList>
            <person name="Lopez-Hermoso C."/>
            <person name="De La Haba R."/>
            <person name="Sanchez-Porro C."/>
            <person name="Ventosa A."/>
        </authorList>
    </citation>
    <scope>NUCLEOTIDE SEQUENCE [LARGE SCALE GENOMIC DNA]</scope>
    <source>
        <strain evidence="4">CBH448</strain>
    </source>
</reference>
<dbReference type="SUPFAM" id="SSF55031">
    <property type="entry name" value="Bacterial exopeptidase dimerisation domain"/>
    <property type="match status" value="1"/>
</dbReference>
<name>A0ABX3KP82_SALCS</name>
<dbReference type="InterPro" id="IPR036264">
    <property type="entry name" value="Bact_exopeptidase_dim_dom"/>
</dbReference>
<dbReference type="Pfam" id="PF07687">
    <property type="entry name" value="M20_dimer"/>
    <property type="match status" value="1"/>
</dbReference>
<sequence>MMAIDFDPLAFRHALHQYPELSNHEAQSARTIAAQLRDFGLTPHTDVGGHGIVVDIAGREPGPTTLLRADFDALPIHEHTQLDYASCHDGIMHACGHDGHAAALLAVAAQLCQTPPKQGTVILAFQPAEETGEGAARLCADPLLVTRHIDNVYAFHNLPGFAQHKIVVRPSTFACASTGVAIRLYGKTSHAAYPERGVSPANAMSDVMRMLTQLPDAYPSTFSLVTLVHAQLGDPAFGVAPGEATVMATLRSDDNATFHAMQTRLVDHVNAIANRAKLTVDLSWHEPFIAAENSTAHNQVVVNAAQSLGLEVHWLKEPMRWSEDVAEFLARWPGALFGIGSGEHHPQLHNPDYDFPDAILATANALFCRVITHHHGR</sequence>
<organism evidence="3 4">
    <name type="scientific">Salinivibrio costicola subsp. alcaliphilus</name>
    <dbReference type="NCBI Taxonomy" id="272773"/>
    <lineage>
        <taxon>Bacteria</taxon>
        <taxon>Pseudomonadati</taxon>
        <taxon>Pseudomonadota</taxon>
        <taxon>Gammaproteobacteria</taxon>
        <taxon>Vibrionales</taxon>
        <taxon>Vibrionaceae</taxon>
        <taxon>Salinivibrio</taxon>
    </lineage>
</organism>
<feature type="domain" description="Peptidase M20 dimerisation" evidence="2">
    <location>
        <begin position="178"/>
        <end position="274"/>
    </location>
</feature>